<dbReference type="EMBL" id="HG002070">
    <property type="protein sequence ID" value="CDF39755.1"/>
    <property type="molecule type" value="Genomic_DNA"/>
</dbReference>
<accession>R7QQT7</accession>
<dbReference type="KEGG" id="ccp:CHC_T00006795001"/>
<dbReference type="Proteomes" id="UP000012073">
    <property type="component" value="Unassembled WGS sequence"/>
</dbReference>
<proteinExistence type="predicted"/>
<dbReference type="RefSeq" id="XP_005710049.1">
    <property type="nucleotide sequence ID" value="XM_005709992.1"/>
</dbReference>
<name>R7QQT7_CHOCR</name>
<reference evidence="2" key="1">
    <citation type="journal article" date="2013" name="Proc. Natl. Acad. Sci. U.S.A.">
        <title>Genome structure and metabolic features in the red seaweed Chondrus crispus shed light on evolution of the Archaeplastida.</title>
        <authorList>
            <person name="Collen J."/>
            <person name="Porcel B."/>
            <person name="Carre W."/>
            <person name="Ball S.G."/>
            <person name="Chaparro C."/>
            <person name="Tonon T."/>
            <person name="Barbeyron T."/>
            <person name="Michel G."/>
            <person name="Noel B."/>
            <person name="Valentin K."/>
            <person name="Elias M."/>
            <person name="Artiguenave F."/>
            <person name="Arun A."/>
            <person name="Aury J.M."/>
            <person name="Barbosa-Neto J.F."/>
            <person name="Bothwell J.H."/>
            <person name="Bouget F.Y."/>
            <person name="Brillet L."/>
            <person name="Cabello-Hurtado F."/>
            <person name="Capella-Gutierrez S."/>
            <person name="Charrier B."/>
            <person name="Cladiere L."/>
            <person name="Cock J.M."/>
            <person name="Coelho S.M."/>
            <person name="Colleoni C."/>
            <person name="Czjzek M."/>
            <person name="Da Silva C."/>
            <person name="Delage L."/>
            <person name="Denoeud F."/>
            <person name="Deschamps P."/>
            <person name="Dittami S.M."/>
            <person name="Gabaldon T."/>
            <person name="Gachon C.M."/>
            <person name="Groisillier A."/>
            <person name="Herve C."/>
            <person name="Jabbari K."/>
            <person name="Katinka M."/>
            <person name="Kloareg B."/>
            <person name="Kowalczyk N."/>
            <person name="Labadie K."/>
            <person name="Leblanc C."/>
            <person name="Lopez P.J."/>
            <person name="McLachlan D.H."/>
            <person name="Meslet-Cladiere L."/>
            <person name="Moustafa A."/>
            <person name="Nehr Z."/>
            <person name="Nyvall Collen P."/>
            <person name="Panaud O."/>
            <person name="Partensky F."/>
            <person name="Poulain J."/>
            <person name="Rensing S.A."/>
            <person name="Rousvoal S."/>
            <person name="Samson G."/>
            <person name="Symeonidi A."/>
            <person name="Weissenbach J."/>
            <person name="Zambounis A."/>
            <person name="Wincker P."/>
            <person name="Boyen C."/>
        </authorList>
    </citation>
    <scope>NUCLEOTIDE SEQUENCE [LARGE SCALE GENOMIC DNA]</scope>
    <source>
        <strain evidence="2">cv. Stackhouse</strain>
    </source>
</reference>
<sequence length="66" mass="7328">MLYSSCITAAVAVFGKQYRRRVATLAAQPQVLWTNCRQRCSLLSHRPPAFSSSSPPCRLSPVRFAS</sequence>
<evidence type="ECO:0000313" key="1">
    <source>
        <dbReference type="EMBL" id="CDF39755.1"/>
    </source>
</evidence>
<dbReference type="GeneID" id="17317706"/>
<keyword evidence="2" id="KW-1185">Reference proteome</keyword>
<gene>
    <name evidence="1" type="ORF">CHC_T00006795001</name>
</gene>
<evidence type="ECO:0000313" key="2">
    <source>
        <dbReference type="Proteomes" id="UP000012073"/>
    </source>
</evidence>
<protein>
    <submittedName>
        <fullName evidence="1">Uncharacterized protein</fullName>
    </submittedName>
</protein>
<dbReference type="AlphaFoldDB" id="R7QQT7"/>
<dbReference type="Gramene" id="CDF39755">
    <property type="protein sequence ID" value="CDF39755"/>
    <property type="gene ID" value="CHC_T00006795001"/>
</dbReference>
<organism evidence="1 2">
    <name type="scientific">Chondrus crispus</name>
    <name type="common">Carrageen Irish moss</name>
    <name type="synonym">Polymorpha crispa</name>
    <dbReference type="NCBI Taxonomy" id="2769"/>
    <lineage>
        <taxon>Eukaryota</taxon>
        <taxon>Rhodophyta</taxon>
        <taxon>Florideophyceae</taxon>
        <taxon>Rhodymeniophycidae</taxon>
        <taxon>Gigartinales</taxon>
        <taxon>Gigartinaceae</taxon>
        <taxon>Chondrus</taxon>
    </lineage>
</organism>